<comment type="caution">
    <text evidence="2">The sequence shown here is derived from an EMBL/GenBank/DDBJ whole genome shotgun (WGS) entry which is preliminary data.</text>
</comment>
<dbReference type="PROSITE" id="PS51186">
    <property type="entry name" value="GNAT"/>
    <property type="match status" value="1"/>
</dbReference>
<dbReference type="Proteomes" id="UP001223072">
    <property type="component" value="Unassembled WGS sequence"/>
</dbReference>
<gene>
    <name evidence="2" type="ORF">QFZ49_007221</name>
</gene>
<evidence type="ECO:0000313" key="3">
    <source>
        <dbReference type="Proteomes" id="UP001223072"/>
    </source>
</evidence>
<organism evidence="2 3">
    <name type="scientific">Streptomyces turgidiscabies</name>
    <dbReference type="NCBI Taxonomy" id="85558"/>
    <lineage>
        <taxon>Bacteria</taxon>
        <taxon>Bacillati</taxon>
        <taxon>Actinomycetota</taxon>
        <taxon>Actinomycetes</taxon>
        <taxon>Kitasatosporales</taxon>
        <taxon>Streptomycetaceae</taxon>
        <taxon>Streptomyces</taxon>
    </lineage>
</organism>
<reference evidence="2 3" key="1">
    <citation type="submission" date="2023-07" db="EMBL/GenBank/DDBJ databases">
        <title>Comparative genomics of wheat-associated soil bacteria to identify genetic determinants of phenazine resistance.</title>
        <authorList>
            <person name="Mouncey N."/>
        </authorList>
    </citation>
    <scope>NUCLEOTIDE SEQUENCE [LARGE SCALE GENOMIC DNA]</scope>
    <source>
        <strain evidence="2 3">W2I16</strain>
    </source>
</reference>
<dbReference type="InterPro" id="IPR016181">
    <property type="entry name" value="Acyl_CoA_acyltransferase"/>
</dbReference>
<dbReference type="RefSeq" id="WP_307630523.1">
    <property type="nucleotide sequence ID" value="NZ_JAUSZS010000008.1"/>
</dbReference>
<dbReference type="SUPFAM" id="SSF55729">
    <property type="entry name" value="Acyl-CoA N-acyltransferases (Nat)"/>
    <property type="match status" value="1"/>
</dbReference>
<dbReference type="InterPro" id="IPR000182">
    <property type="entry name" value="GNAT_dom"/>
</dbReference>
<sequence>MFPETVLHTERLTLRPFNSTDIPDTKESCADPLTQQWLPPSQPYTLDDATAWCTSVAHALRESGDGIHFAIIDSDTKRLMGTIGLKKTNWQALVSEVGYWVAPWARGRGIAVEATRALAQWLLSDQKFQRLELRAATENIASEKVALRAGLHREGILRNADVIHAGRIDVVLFSLVPDDLKSEAATPAGHR</sequence>
<dbReference type="InterPro" id="IPR051908">
    <property type="entry name" value="Ribosomal_N-acetyltransferase"/>
</dbReference>
<dbReference type="PANTHER" id="PTHR43441:SF10">
    <property type="entry name" value="ACETYLTRANSFERASE"/>
    <property type="match status" value="1"/>
</dbReference>
<protein>
    <submittedName>
        <fullName evidence="2">RimJ/RimL family protein N-acetyltransferase</fullName>
    </submittedName>
</protein>
<dbReference type="EMBL" id="JAUSZS010000008">
    <property type="protein sequence ID" value="MDQ0937246.1"/>
    <property type="molecule type" value="Genomic_DNA"/>
</dbReference>
<name>A0ABU0RZ57_9ACTN</name>
<evidence type="ECO:0000313" key="2">
    <source>
        <dbReference type="EMBL" id="MDQ0937246.1"/>
    </source>
</evidence>
<accession>A0ABU0RZ57</accession>
<dbReference type="PANTHER" id="PTHR43441">
    <property type="entry name" value="RIBOSOMAL-PROTEIN-SERINE ACETYLTRANSFERASE"/>
    <property type="match status" value="1"/>
</dbReference>
<dbReference type="Gene3D" id="3.40.630.30">
    <property type="match status" value="1"/>
</dbReference>
<evidence type="ECO:0000259" key="1">
    <source>
        <dbReference type="PROSITE" id="PS51186"/>
    </source>
</evidence>
<keyword evidence="3" id="KW-1185">Reference proteome</keyword>
<proteinExistence type="predicted"/>
<dbReference type="Pfam" id="PF13302">
    <property type="entry name" value="Acetyltransf_3"/>
    <property type="match status" value="1"/>
</dbReference>
<feature type="domain" description="N-acetyltransferase" evidence="1">
    <location>
        <begin position="12"/>
        <end position="177"/>
    </location>
</feature>